<keyword evidence="2" id="KW-1185">Reference proteome</keyword>
<dbReference type="Proteomes" id="UP000216311">
    <property type="component" value="Unassembled WGS sequence"/>
</dbReference>
<evidence type="ECO:0000313" key="2">
    <source>
        <dbReference type="Proteomes" id="UP000216311"/>
    </source>
</evidence>
<gene>
    <name evidence="1" type="ORF">CGZ93_10470</name>
</gene>
<reference evidence="1 2" key="1">
    <citation type="submission" date="2017-07" db="EMBL/GenBank/DDBJ databases">
        <title>Draft whole genome sequences of clinical Proprionibacteriaceae strains.</title>
        <authorList>
            <person name="Bernier A.-M."/>
            <person name="Bernard K."/>
            <person name="Domingo M.-C."/>
        </authorList>
    </citation>
    <scope>NUCLEOTIDE SEQUENCE [LARGE SCALE GENOMIC DNA]</scope>
    <source>
        <strain evidence="1 2">NML 130396</strain>
    </source>
</reference>
<proteinExistence type="predicted"/>
<dbReference type="EMBL" id="NMVQ01000015">
    <property type="protein sequence ID" value="OYO21493.1"/>
    <property type="molecule type" value="Genomic_DNA"/>
</dbReference>
<accession>A0A255H2P9</accession>
<evidence type="ECO:0008006" key="3">
    <source>
        <dbReference type="Google" id="ProtNLM"/>
    </source>
</evidence>
<protein>
    <recommendedName>
        <fullName evidence="3">Ribbon-helix-helix protein, CopG family</fullName>
    </recommendedName>
</protein>
<dbReference type="OrthoDB" id="3215765at2"/>
<organism evidence="1 2">
    <name type="scientific">Enemella dayhoffiae</name>
    <dbReference type="NCBI Taxonomy" id="2016507"/>
    <lineage>
        <taxon>Bacteria</taxon>
        <taxon>Bacillati</taxon>
        <taxon>Actinomycetota</taxon>
        <taxon>Actinomycetes</taxon>
        <taxon>Propionibacteriales</taxon>
        <taxon>Propionibacteriaceae</taxon>
        <taxon>Enemella</taxon>
    </lineage>
</organism>
<evidence type="ECO:0000313" key="1">
    <source>
        <dbReference type="EMBL" id="OYO21493.1"/>
    </source>
</evidence>
<sequence length="77" mass="8325">MGPAFLVRFSPELLQRVDAEAAEVGVKRPEWLRRAASAVLDPDGWRPAVVNEDQAAGVEAAIAALRAAVRDPDRFEG</sequence>
<comment type="caution">
    <text evidence="1">The sequence shown here is derived from an EMBL/GenBank/DDBJ whole genome shotgun (WGS) entry which is preliminary data.</text>
</comment>
<dbReference type="RefSeq" id="WP_094364095.1">
    <property type="nucleotide sequence ID" value="NZ_NMVQ01000015.1"/>
</dbReference>
<dbReference type="AlphaFoldDB" id="A0A255H2P9"/>
<name>A0A255H2P9_9ACTN</name>